<dbReference type="Pfam" id="PF20153">
    <property type="entry name" value="DUF6535"/>
    <property type="match status" value="1"/>
</dbReference>
<dbReference type="AlphaFoldDB" id="A0A4S4N1D4"/>
<feature type="region of interest" description="Disordered" evidence="1">
    <location>
        <begin position="90"/>
        <end position="112"/>
    </location>
</feature>
<feature type="transmembrane region" description="Helical" evidence="2">
    <location>
        <begin position="330"/>
        <end position="355"/>
    </location>
</feature>
<accession>A0A4S4N1D4</accession>
<gene>
    <name evidence="4" type="ORF">EUX98_g2119</name>
</gene>
<feature type="compositionally biased region" description="Low complexity" evidence="1">
    <location>
        <begin position="95"/>
        <end position="106"/>
    </location>
</feature>
<feature type="transmembrane region" description="Helical" evidence="2">
    <location>
        <begin position="299"/>
        <end position="324"/>
    </location>
</feature>
<sequence length="422" mass="45317">MSTSVTPIAGPSKAPDAPDGGEHWQTTGFTRFDVSTKEVQVQTEADKPTESTPHHNQDATVESDKSESHANIESLVVNVLRKMLTKAVTDESSVNGATNTQNAGAASKGSGEAQLQLVDKNQGPLRPSPIVSSPVELVQEILKILKDSTIRLKSCDFHVDFIAKYGGELDISLIFAGLFSAVSATFATALQSKLSTDPNANTQVLLMMVVRSLNSTAFAGQDLVLQAQFTGPDNSTVWVQSLLYASLGASLFAALAAMLGKEWLTHYARVGESGTIEDRCIDRQRNLKLIAMRAWQFDMVLACIPLLLQGSLLLSGISLSIYMWSQQHTIAAVIMATNATGVILYAILLSCSLMFPDCPYHIPLTDLVLGASGRSLPLLTQVDSSQARLNPEAVQQLAKMFRSCFVSPDSSPSGAFELLPSN</sequence>
<reference evidence="4 5" key="1">
    <citation type="submission" date="2019-02" db="EMBL/GenBank/DDBJ databases">
        <title>Genome sequencing of the rare red list fungi Antrodiella citrinella (Flaviporus citrinellus).</title>
        <authorList>
            <person name="Buettner E."/>
            <person name="Kellner H."/>
        </authorList>
    </citation>
    <scope>NUCLEOTIDE SEQUENCE [LARGE SCALE GENOMIC DNA]</scope>
    <source>
        <strain evidence="4 5">DSM 108506</strain>
    </source>
</reference>
<keyword evidence="2" id="KW-0812">Transmembrane</keyword>
<name>A0A4S4N1D4_9APHY</name>
<dbReference type="Proteomes" id="UP000308730">
    <property type="component" value="Unassembled WGS sequence"/>
</dbReference>
<protein>
    <recommendedName>
        <fullName evidence="3">DUF6535 domain-containing protein</fullName>
    </recommendedName>
</protein>
<proteinExistence type="predicted"/>
<evidence type="ECO:0000256" key="1">
    <source>
        <dbReference type="SAM" id="MobiDB-lite"/>
    </source>
</evidence>
<evidence type="ECO:0000259" key="3">
    <source>
        <dbReference type="Pfam" id="PF20153"/>
    </source>
</evidence>
<comment type="caution">
    <text evidence="4">The sequence shown here is derived from an EMBL/GenBank/DDBJ whole genome shotgun (WGS) entry which is preliminary data.</text>
</comment>
<feature type="region of interest" description="Disordered" evidence="1">
    <location>
        <begin position="1"/>
        <end position="68"/>
    </location>
</feature>
<evidence type="ECO:0000256" key="2">
    <source>
        <dbReference type="SAM" id="Phobius"/>
    </source>
</evidence>
<feature type="compositionally biased region" description="Basic and acidic residues" evidence="1">
    <location>
        <begin position="44"/>
        <end position="68"/>
    </location>
</feature>
<dbReference type="EMBL" id="SGPM01000030">
    <property type="protein sequence ID" value="THH32085.1"/>
    <property type="molecule type" value="Genomic_DNA"/>
</dbReference>
<feature type="transmembrane region" description="Helical" evidence="2">
    <location>
        <begin position="171"/>
        <end position="190"/>
    </location>
</feature>
<organism evidence="4 5">
    <name type="scientific">Antrodiella citrinella</name>
    <dbReference type="NCBI Taxonomy" id="2447956"/>
    <lineage>
        <taxon>Eukaryota</taxon>
        <taxon>Fungi</taxon>
        <taxon>Dikarya</taxon>
        <taxon>Basidiomycota</taxon>
        <taxon>Agaricomycotina</taxon>
        <taxon>Agaricomycetes</taxon>
        <taxon>Polyporales</taxon>
        <taxon>Steccherinaceae</taxon>
        <taxon>Antrodiella</taxon>
    </lineage>
</organism>
<keyword evidence="2" id="KW-0472">Membrane</keyword>
<feature type="domain" description="DUF6535" evidence="3">
    <location>
        <begin position="161"/>
        <end position="325"/>
    </location>
</feature>
<feature type="transmembrane region" description="Helical" evidence="2">
    <location>
        <begin position="237"/>
        <end position="259"/>
    </location>
</feature>
<evidence type="ECO:0000313" key="4">
    <source>
        <dbReference type="EMBL" id="THH32085.1"/>
    </source>
</evidence>
<dbReference type="InterPro" id="IPR045338">
    <property type="entry name" value="DUF6535"/>
</dbReference>
<keyword evidence="2" id="KW-1133">Transmembrane helix</keyword>
<dbReference type="OrthoDB" id="2804523at2759"/>
<keyword evidence="5" id="KW-1185">Reference proteome</keyword>
<evidence type="ECO:0000313" key="5">
    <source>
        <dbReference type="Proteomes" id="UP000308730"/>
    </source>
</evidence>